<organism evidence="1 2">
    <name type="scientific">Electrophorus electricus</name>
    <name type="common">Electric eel</name>
    <name type="synonym">Gymnotus electricus</name>
    <dbReference type="NCBI Taxonomy" id="8005"/>
    <lineage>
        <taxon>Eukaryota</taxon>
        <taxon>Metazoa</taxon>
        <taxon>Chordata</taxon>
        <taxon>Craniata</taxon>
        <taxon>Vertebrata</taxon>
        <taxon>Euteleostomi</taxon>
        <taxon>Actinopterygii</taxon>
        <taxon>Neopterygii</taxon>
        <taxon>Teleostei</taxon>
        <taxon>Ostariophysi</taxon>
        <taxon>Gymnotiformes</taxon>
        <taxon>Gymnotoidei</taxon>
        <taxon>Gymnotidae</taxon>
        <taxon>Electrophorus</taxon>
    </lineage>
</organism>
<reference evidence="2" key="1">
    <citation type="journal article" date="2014" name="Science">
        <title>Nonhuman genetics. Genomic basis for the convergent evolution of electric organs.</title>
        <authorList>
            <person name="Gallant J.R."/>
            <person name="Traeger L.L."/>
            <person name="Volkening J.D."/>
            <person name="Moffett H."/>
            <person name="Chen P.H."/>
            <person name="Novina C.D."/>
            <person name="Phillips G.N.Jr."/>
            <person name="Anand R."/>
            <person name="Wells G.B."/>
            <person name="Pinch M."/>
            <person name="Guth R."/>
            <person name="Unguez G.A."/>
            <person name="Albert J.S."/>
            <person name="Zakon H.H."/>
            <person name="Samanta M.P."/>
            <person name="Sussman M.R."/>
        </authorList>
    </citation>
    <scope>NUCLEOTIDE SEQUENCE [LARGE SCALE GENOMIC DNA]</scope>
</reference>
<dbReference type="Gene3D" id="3.40.50.300">
    <property type="entry name" value="P-loop containing nucleotide triphosphate hydrolases"/>
    <property type="match status" value="1"/>
</dbReference>
<dbReference type="GeneTree" id="ENSGT00940000160560"/>
<reference evidence="1" key="5">
    <citation type="submission" date="2025-09" db="UniProtKB">
        <authorList>
            <consortium name="Ensembl"/>
        </authorList>
    </citation>
    <scope>IDENTIFICATION</scope>
</reference>
<dbReference type="OMA" id="RVEDCAH"/>
<dbReference type="GO" id="GO:0006955">
    <property type="term" value="P:immune response"/>
    <property type="evidence" value="ECO:0007669"/>
    <property type="project" value="TreeGrafter"/>
</dbReference>
<dbReference type="PANTHER" id="PTHR14241">
    <property type="entry name" value="INTERFERON-INDUCED PROTEIN 44"/>
    <property type="match status" value="1"/>
</dbReference>
<reference evidence="1" key="3">
    <citation type="submission" date="2020-05" db="EMBL/GenBank/DDBJ databases">
        <title>Electrophorus electricus (electric eel) genome, fEleEle1, primary haplotype.</title>
        <authorList>
            <person name="Myers G."/>
            <person name="Meyer A."/>
            <person name="Fedrigo O."/>
            <person name="Formenti G."/>
            <person name="Rhie A."/>
            <person name="Tracey A."/>
            <person name="Sims Y."/>
            <person name="Jarvis E.D."/>
        </authorList>
    </citation>
    <scope>NUCLEOTIDE SEQUENCE [LARGE SCALE GENOMIC DNA]</scope>
</reference>
<proteinExistence type="predicted"/>
<dbReference type="SUPFAM" id="SSF52540">
    <property type="entry name" value="P-loop containing nucleoside triphosphate hydrolases"/>
    <property type="match status" value="1"/>
</dbReference>
<dbReference type="Ensembl" id="ENSEEET00000026361.2">
    <property type="protein sequence ID" value="ENSEEEP00000026064.2"/>
    <property type="gene ID" value="ENSEEEG00000012622.2"/>
</dbReference>
<dbReference type="AlphaFoldDB" id="A0A4W4FMB4"/>
<evidence type="ECO:0000313" key="2">
    <source>
        <dbReference type="Proteomes" id="UP000314983"/>
    </source>
</evidence>
<dbReference type="Proteomes" id="UP000314983">
    <property type="component" value="Chromosome 25"/>
</dbReference>
<dbReference type="InterPro" id="IPR027417">
    <property type="entry name" value="P-loop_NTPase"/>
</dbReference>
<protein>
    <recommendedName>
        <fullName evidence="3">G domain-containing protein</fullName>
    </recommendedName>
</protein>
<reference evidence="2" key="2">
    <citation type="journal article" date="2017" name="Sci. Adv.">
        <title>A tail of two voltages: Proteomic comparison of the three electric organs of the electric eel.</title>
        <authorList>
            <person name="Traeger L.L."/>
            <person name="Sabat G."/>
            <person name="Barrett-Wilt G.A."/>
            <person name="Wells G.B."/>
            <person name="Sussman M.R."/>
        </authorList>
    </citation>
    <scope>NUCLEOTIDE SEQUENCE [LARGE SCALE GENOMIC DNA]</scope>
</reference>
<dbReference type="PANTHER" id="PTHR14241:SF1">
    <property type="entry name" value="INTERFERON-INDUCED PROTEIN 44-RELATED"/>
    <property type="match status" value="1"/>
</dbReference>
<sequence length="290" mass="32608">MGNSLTVNMSEISKAINCFTRKWSVLFPSVYILCGISVSDRPDEMVKFLEDFKVCTQEVTELRFLLHGPVGAGKSSTFNIIKNVFEGRQFVKCLASSENSSEDLLPLAFNDTVGVEKEQGVHTDDIISALRGHIKEGYVFNPKSQISEENPHYLKNPSLSDRIHCLVSVVAADRIAVMDQEIINKMRQVRQAANRMGIPQVVFMTRVDLACPLTKENLRYIYKSKKVRDNVSKKASRSFSLLGIPVNCIFPVKNYHMETHVSGDINCLMLDALTQIVDWANDYVAQIAQI</sequence>
<keyword evidence="2" id="KW-1185">Reference proteome</keyword>
<dbReference type="STRING" id="8005.ENSEEEP00000026064"/>
<accession>A0A4W4FMB4</accession>
<name>A0A4W4FMB4_ELEEL</name>
<evidence type="ECO:0000313" key="1">
    <source>
        <dbReference type="Ensembl" id="ENSEEEP00000026064.2"/>
    </source>
</evidence>
<reference evidence="1" key="4">
    <citation type="submission" date="2025-08" db="UniProtKB">
        <authorList>
            <consortium name="Ensembl"/>
        </authorList>
    </citation>
    <scope>IDENTIFICATION</scope>
</reference>
<evidence type="ECO:0008006" key="3">
    <source>
        <dbReference type="Google" id="ProtNLM"/>
    </source>
</evidence>